<dbReference type="Proteomes" id="UP000184096">
    <property type="component" value="Chromosome I"/>
</dbReference>
<dbReference type="InterPro" id="IPR016181">
    <property type="entry name" value="Acyl_CoA_acyltransferase"/>
</dbReference>
<proteinExistence type="predicted"/>
<feature type="domain" description="N-acetyltransferase" evidence="1">
    <location>
        <begin position="6"/>
        <end position="162"/>
    </location>
</feature>
<dbReference type="EMBL" id="LT670849">
    <property type="protein sequence ID" value="SHN78753.1"/>
    <property type="molecule type" value="Genomic_DNA"/>
</dbReference>
<dbReference type="SUPFAM" id="SSF55729">
    <property type="entry name" value="Acyl-CoA N-acyltransferases (Nat)"/>
    <property type="match status" value="1"/>
</dbReference>
<gene>
    <name evidence="2" type="ORF">SAMN05444170_3776</name>
</gene>
<dbReference type="RefSeq" id="WP_072819953.1">
    <property type="nucleotide sequence ID" value="NZ_LT670849.1"/>
</dbReference>
<dbReference type="OrthoDB" id="8209564at2"/>
<dbReference type="Gene3D" id="3.40.630.30">
    <property type="match status" value="1"/>
</dbReference>
<dbReference type="PROSITE" id="PS51186">
    <property type="entry name" value="GNAT"/>
    <property type="match status" value="1"/>
</dbReference>
<protein>
    <recommendedName>
        <fullName evidence="1">N-acetyltransferase domain-containing protein</fullName>
    </recommendedName>
</protein>
<dbReference type="AlphaFoldDB" id="A0A1M7U703"/>
<dbReference type="InterPro" id="IPR000182">
    <property type="entry name" value="GNAT_dom"/>
</dbReference>
<keyword evidence="3" id="KW-1185">Reference proteome</keyword>
<accession>A0A1M7U703</accession>
<evidence type="ECO:0000313" key="3">
    <source>
        <dbReference type="Proteomes" id="UP000184096"/>
    </source>
</evidence>
<dbReference type="GO" id="GO:0016747">
    <property type="term" value="F:acyltransferase activity, transferring groups other than amino-acyl groups"/>
    <property type="evidence" value="ECO:0007669"/>
    <property type="project" value="InterPro"/>
</dbReference>
<name>A0A1M7U703_9BRAD</name>
<evidence type="ECO:0000259" key="1">
    <source>
        <dbReference type="PROSITE" id="PS51186"/>
    </source>
</evidence>
<reference evidence="3" key="1">
    <citation type="submission" date="2016-11" db="EMBL/GenBank/DDBJ databases">
        <authorList>
            <person name="Varghese N."/>
            <person name="Submissions S."/>
        </authorList>
    </citation>
    <scope>NUCLEOTIDE SEQUENCE [LARGE SCALE GENOMIC DNA]</scope>
    <source>
        <strain evidence="3">GAS401</strain>
    </source>
</reference>
<sequence length="291" mass="32544">MPAVQPRFREIQESDVDAIADLLTRGFVHRSRQYWMAGLKRQGARSLPANAPRYGYLMEHDGKPVGCLLLIYSTKTIDGETVVCCNNSSWYVDSEFRNYAALFATMTQKRKDVTYFNVTPATPTWPILEAQGFKVYCRGLSFSLPGLSRNRGGMRVETITADTTAIAGLPDHELELLRRHAGYGCLSLVCRSDTEVIPFVFFRLRKRRGIIPLPALQLGFCREIADYVRCAGAIGRHLVWRGCPIVIADANGPIAGLADIYSEARGRKYFKGPRQPRLGDLADTELAIYGM</sequence>
<organism evidence="2 3">
    <name type="scientific">Bradyrhizobium erythrophlei</name>
    <dbReference type="NCBI Taxonomy" id="1437360"/>
    <lineage>
        <taxon>Bacteria</taxon>
        <taxon>Pseudomonadati</taxon>
        <taxon>Pseudomonadota</taxon>
        <taxon>Alphaproteobacteria</taxon>
        <taxon>Hyphomicrobiales</taxon>
        <taxon>Nitrobacteraceae</taxon>
        <taxon>Bradyrhizobium</taxon>
    </lineage>
</organism>
<evidence type="ECO:0000313" key="2">
    <source>
        <dbReference type="EMBL" id="SHN78753.1"/>
    </source>
</evidence>